<dbReference type="PANTHER" id="PTHR42928:SF5">
    <property type="entry name" value="BLR1237 PROTEIN"/>
    <property type="match status" value="1"/>
</dbReference>
<keyword evidence="3" id="KW-1185">Reference proteome</keyword>
<dbReference type="Gene3D" id="3.40.190.10">
    <property type="entry name" value="Periplasmic binding protein-like II"/>
    <property type="match status" value="1"/>
</dbReference>
<dbReference type="EMBL" id="CP007141">
    <property type="protein sequence ID" value="AJC73633.1"/>
    <property type="molecule type" value="Genomic_DNA"/>
</dbReference>
<dbReference type="PATRIC" id="fig|1123384.7.peg.941"/>
<dbReference type="AlphaFoldDB" id="A0A0X1KQV2"/>
<accession>A0A0X1KQV2</accession>
<dbReference type="InterPro" id="IPR005064">
    <property type="entry name" value="BUG"/>
</dbReference>
<dbReference type="Proteomes" id="UP000077469">
    <property type="component" value="Chromosome"/>
</dbReference>
<dbReference type="PaxDb" id="1123384-AJ81_04775"/>
<comment type="similarity">
    <text evidence="1">Belongs to the UPF0065 (bug) family.</text>
</comment>
<dbReference type="PANTHER" id="PTHR42928">
    <property type="entry name" value="TRICARBOXYLATE-BINDING PROTEIN"/>
    <property type="match status" value="1"/>
</dbReference>
<gene>
    <name evidence="2" type="ORF">AJ81_04775</name>
</gene>
<dbReference type="STRING" id="1123384.AJ81_04775"/>
<dbReference type="OrthoDB" id="8881899at2"/>
<dbReference type="SUPFAM" id="SSF53850">
    <property type="entry name" value="Periplasmic binding protein-like II"/>
    <property type="match status" value="1"/>
</dbReference>
<name>A0A0X1KQV2_9THEM</name>
<reference evidence="2 3" key="1">
    <citation type="submission" date="2014-01" db="EMBL/GenBank/DDBJ databases">
        <title>Genome sequencing of Thermotog hypogea.</title>
        <authorList>
            <person name="Zhang X."/>
            <person name="Alvare G."/>
            <person name="Fristensky B."/>
            <person name="Chen L."/>
            <person name="Suen T."/>
            <person name="Chen Q."/>
            <person name="Ma K."/>
        </authorList>
    </citation>
    <scope>NUCLEOTIDE SEQUENCE [LARGE SCALE GENOMIC DNA]</scope>
    <source>
        <strain evidence="2 3">DSM 11164</strain>
    </source>
</reference>
<dbReference type="Pfam" id="PF03401">
    <property type="entry name" value="TctC"/>
    <property type="match status" value="1"/>
</dbReference>
<sequence length="311" mass="33395">MRRLLVFVSLVLATLLLAAYPDKPITFIIQAAPGGASDMVSRTITAIAQEILKVPINCTNITGAAGAIAMKRLQTSKPDGYTMGYVPVELSMVKALGYADFGPEDFDLLMRIMVIPAALTVRADSPWKTAQEFIEYVKTRPGTVTVGNSGPGSIWHIAALSLEKATGIKLVHVPFDGAAPAVAALLGGHITAVTVSPTEVKAGVESGQLRILAVMSDERTPLFPDVPTMKELGYDVSIAAWGGLALPKGVDPEVYKILADAFKKAYDSETFQKFLLDRGMTPAYLDGQKFKEFAVAQYNMFMELIPKALGK</sequence>
<proteinExistence type="inferred from homology"/>
<dbReference type="KEGG" id="phy:AJ81_04775"/>
<protein>
    <submittedName>
        <fullName evidence="2">ABC transporter substrate-binding protein</fullName>
    </submittedName>
</protein>
<dbReference type="CDD" id="cd07012">
    <property type="entry name" value="PBP2_Bug_TTT"/>
    <property type="match status" value="1"/>
</dbReference>
<evidence type="ECO:0000313" key="3">
    <source>
        <dbReference type="Proteomes" id="UP000077469"/>
    </source>
</evidence>
<dbReference type="Gene3D" id="3.40.190.150">
    <property type="entry name" value="Bordetella uptake gene, domain 1"/>
    <property type="match status" value="1"/>
</dbReference>
<organism evidence="2 3">
    <name type="scientific">Pseudothermotoga hypogea DSM 11164 = NBRC 106472</name>
    <dbReference type="NCBI Taxonomy" id="1123384"/>
    <lineage>
        <taxon>Bacteria</taxon>
        <taxon>Thermotogati</taxon>
        <taxon>Thermotogota</taxon>
        <taxon>Thermotogae</taxon>
        <taxon>Thermotogales</taxon>
        <taxon>Thermotogaceae</taxon>
        <taxon>Pseudothermotoga</taxon>
    </lineage>
</organism>
<dbReference type="InterPro" id="IPR042100">
    <property type="entry name" value="Bug_dom1"/>
</dbReference>
<dbReference type="RefSeq" id="WP_031504887.1">
    <property type="nucleotide sequence ID" value="NC_022795.1"/>
</dbReference>
<evidence type="ECO:0000256" key="1">
    <source>
        <dbReference type="ARBA" id="ARBA00006987"/>
    </source>
</evidence>
<dbReference type="PIRSF" id="PIRSF017082">
    <property type="entry name" value="YflP"/>
    <property type="match status" value="1"/>
</dbReference>
<evidence type="ECO:0000313" key="2">
    <source>
        <dbReference type="EMBL" id="AJC73633.1"/>
    </source>
</evidence>